<evidence type="ECO:0000256" key="2">
    <source>
        <dbReference type="ARBA" id="ARBA00022490"/>
    </source>
</evidence>
<evidence type="ECO:0000256" key="3">
    <source>
        <dbReference type="ARBA" id="ARBA00022527"/>
    </source>
</evidence>
<protein>
    <submittedName>
        <fullName evidence="6">Uncharacterized protein</fullName>
    </submittedName>
</protein>
<dbReference type="InterPro" id="IPR051302">
    <property type="entry name" value="Dual_SerThr-Tyr_Kinase"/>
</dbReference>
<keyword evidence="4" id="KW-0808">Transferase</keyword>
<sequence>IELTDQLTVKTARDLKKCTSVIQEFILVRLNKAIADKLSSSVNILHQDYVGTLTRCLKNLENKEDDETNVSASKALHE</sequence>
<keyword evidence="3" id="KW-0723">Serine/threonine-protein kinase</keyword>
<dbReference type="GO" id="GO:0043066">
    <property type="term" value="P:negative regulation of apoptotic process"/>
    <property type="evidence" value="ECO:0007669"/>
    <property type="project" value="TreeGrafter"/>
</dbReference>
<keyword evidence="5" id="KW-0418">Kinase</keyword>
<comment type="caution">
    <text evidence="6">The sequence shown here is derived from an EMBL/GenBank/DDBJ whole genome shotgun (WGS) entry which is preliminary data.</text>
</comment>
<feature type="non-terminal residue" evidence="6">
    <location>
        <position position="78"/>
    </location>
</feature>
<dbReference type="GO" id="GO:0004674">
    <property type="term" value="F:protein serine/threonine kinase activity"/>
    <property type="evidence" value="ECO:0007669"/>
    <property type="project" value="UniProtKB-KW"/>
</dbReference>
<dbReference type="GO" id="GO:0005737">
    <property type="term" value="C:cytoplasm"/>
    <property type="evidence" value="ECO:0007669"/>
    <property type="project" value="UniProtKB-SubCell"/>
</dbReference>
<accession>A0A820IZM3</accession>
<dbReference type="GO" id="GO:0070374">
    <property type="term" value="P:positive regulation of ERK1 and ERK2 cascade"/>
    <property type="evidence" value="ECO:0007669"/>
    <property type="project" value="TreeGrafter"/>
</dbReference>
<dbReference type="EMBL" id="CAJOAZ010017349">
    <property type="protein sequence ID" value="CAF4314361.1"/>
    <property type="molecule type" value="Genomic_DNA"/>
</dbReference>
<name>A0A820IZM3_9BILA</name>
<evidence type="ECO:0000256" key="1">
    <source>
        <dbReference type="ARBA" id="ARBA00004496"/>
    </source>
</evidence>
<dbReference type="Proteomes" id="UP000663844">
    <property type="component" value="Unassembled WGS sequence"/>
</dbReference>
<comment type="subcellular location">
    <subcellularLocation>
        <location evidence="1">Cytoplasm</location>
    </subcellularLocation>
</comment>
<keyword evidence="2" id="KW-0963">Cytoplasm</keyword>
<organism evidence="6 7">
    <name type="scientific">Adineta steineri</name>
    <dbReference type="NCBI Taxonomy" id="433720"/>
    <lineage>
        <taxon>Eukaryota</taxon>
        <taxon>Metazoa</taxon>
        <taxon>Spiralia</taxon>
        <taxon>Gnathifera</taxon>
        <taxon>Rotifera</taxon>
        <taxon>Eurotatoria</taxon>
        <taxon>Bdelloidea</taxon>
        <taxon>Adinetida</taxon>
        <taxon>Adinetidae</taxon>
        <taxon>Adineta</taxon>
    </lineage>
</organism>
<reference evidence="6" key="1">
    <citation type="submission" date="2021-02" db="EMBL/GenBank/DDBJ databases">
        <authorList>
            <person name="Nowell W R."/>
        </authorList>
    </citation>
    <scope>NUCLEOTIDE SEQUENCE</scope>
</reference>
<gene>
    <name evidence="6" type="ORF">OXD698_LOCUS46816</name>
</gene>
<proteinExistence type="predicted"/>
<dbReference type="GO" id="GO:0045743">
    <property type="term" value="P:positive regulation of fibroblast growth factor receptor signaling pathway"/>
    <property type="evidence" value="ECO:0007669"/>
    <property type="project" value="TreeGrafter"/>
</dbReference>
<dbReference type="PANTHER" id="PTHR46392:SF1">
    <property type="entry name" value="DUAL SERINE_THREONINE AND TYROSINE PROTEIN KINASE"/>
    <property type="match status" value="1"/>
</dbReference>
<dbReference type="PANTHER" id="PTHR46392">
    <property type="entry name" value="DUAL SERINE/THREONINE AND TYROSINE PROTEIN KINASE"/>
    <property type="match status" value="1"/>
</dbReference>
<dbReference type="AlphaFoldDB" id="A0A820IZM3"/>
<evidence type="ECO:0000256" key="5">
    <source>
        <dbReference type="ARBA" id="ARBA00022777"/>
    </source>
</evidence>
<dbReference type="GO" id="GO:0044344">
    <property type="term" value="P:cellular response to fibroblast growth factor stimulus"/>
    <property type="evidence" value="ECO:0007669"/>
    <property type="project" value="TreeGrafter"/>
</dbReference>
<evidence type="ECO:0000313" key="7">
    <source>
        <dbReference type="Proteomes" id="UP000663844"/>
    </source>
</evidence>
<evidence type="ECO:0000313" key="6">
    <source>
        <dbReference type="EMBL" id="CAF4314361.1"/>
    </source>
</evidence>
<feature type="non-terminal residue" evidence="6">
    <location>
        <position position="1"/>
    </location>
</feature>
<evidence type="ECO:0000256" key="4">
    <source>
        <dbReference type="ARBA" id="ARBA00022679"/>
    </source>
</evidence>